<dbReference type="PANTHER" id="PTHR43317:SF1">
    <property type="entry name" value="THERMOSPERMINE SYNTHASE ACAULIS5"/>
    <property type="match status" value="1"/>
</dbReference>
<protein>
    <submittedName>
        <fullName evidence="6">Transferase spermidine synthase</fullName>
    </submittedName>
</protein>
<dbReference type="EMBL" id="CP051152">
    <property type="protein sequence ID" value="QJQ07402.1"/>
    <property type="molecule type" value="Genomic_DNA"/>
</dbReference>
<dbReference type="Gene3D" id="3.40.50.150">
    <property type="entry name" value="Vaccinia Virus protein VP39"/>
    <property type="match status" value="1"/>
</dbReference>
<reference evidence="6 7" key="1">
    <citation type="journal article" date="2019" name="Int. J. Syst. Evol. Microbiol.">
        <title>Undibacterium piscinae sp. nov., isolated from Korean shiner intestine.</title>
        <authorList>
            <person name="Lee S.Y."/>
            <person name="Kang W."/>
            <person name="Kim P.S."/>
            <person name="Kim H.S."/>
            <person name="Sung H."/>
            <person name="Shin N.R."/>
            <person name="Whon T.W."/>
            <person name="Yun J.H."/>
            <person name="Lee J.Y."/>
            <person name="Lee J.Y."/>
            <person name="Jung M.J."/>
            <person name="Jeong Y.S."/>
            <person name="Tak E.J."/>
            <person name="Han J.E."/>
            <person name="Hyun D.W."/>
            <person name="Kang M.S."/>
            <person name="Lee K.E."/>
            <person name="Lee B.H."/>
            <person name="Bae J.W."/>
        </authorList>
    </citation>
    <scope>NUCLEOTIDE SEQUENCE [LARGE SCALE GENOMIC DNA]</scope>
    <source>
        <strain evidence="6 7">S11R28</strain>
    </source>
</reference>
<dbReference type="AlphaFoldDB" id="A0A6M4A7Q7"/>
<evidence type="ECO:0000259" key="5">
    <source>
        <dbReference type="PROSITE" id="PS51006"/>
    </source>
</evidence>
<comment type="similarity">
    <text evidence="1">Belongs to the spermidine/spermine synthase family.</text>
</comment>
<feature type="active site" description="Proton acceptor" evidence="4">
    <location>
        <position position="117"/>
    </location>
</feature>
<accession>A0A6M4A7Q7</accession>
<sequence length="284" mass="32036">MYFNQNSVQSAMKINAPDHLLCGYTSAMMAFLLANPAPRHILMVGLGGGSLVKFCHRHLPQCRFTALEIDADVIALRDQFMIPADDERLEIIHCDALDYLARHQAASGTPFDVILLDGFDIEGLVEDLNSREFYASCHQALTHDGILVVNMWGKSKKLVPLLSKLRALFKQNVWWCRSLDSYNLLAFSFKNRKTGFTANMSACAKEMDLRFPLQLEQLSAHMHTLRLYMASTVTRPDQPAQTEAVNENAYDAREFFALSSDLAAIMVSDDSLPHNEIEWIALHQ</sequence>
<evidence type="ECO:0000256" key="4">
    <source>
        <dbReference type="PROSITE-ProRule" id="PRU00354"/>
    </source>
</evidence>
<name>A0A6M4A7Q7_9BURK</name>
<organism evidence="6 7">
    <name type="scientific">Undibacterium piscinae</name>
    <dbReference type="NCBI Taxonomy" id="2495591"/>
    <lineage>
        <taxon>Bacteria</taxon>
        <taxon>Pseudomonadati</taxon>
        <taxon>Pseudomonadota</taxon>
        <taxon>Betaproteobacteria</taxon>
        <taxon>Burkholderiales</taxon>
        <taxon>Oxalobacteraceae</taxon>
        <taxon>Undibacterium</taxon>
    </lineage>
</organism>
<dbReference type="SUPFAM" id="SSF53335">
    <property type="entry name" value="S-adenosyl-L-methionine-dependent methyltransferases"/>
    <property type="match status" value="1"/>
</dbReference>
<evidence type="ECO:0000313" key="6">
    <source>
        <dbReference type="EMBL" id="QJQ07402.1"/>
    </source>
</evidence>
<dbReference type="Pfam" id="PF01564">
    <property type="entry name" value="Spermine_synth"/>
    <property type="match status" value="1"/>
</dbReference>
<keyword evidence="2 4" id="KW-0808">Transferase</keyword>
<dbReference type="CDD" id="cd02440">
    <property type="entry name" value="AdoMet_MTases"/>
    <property type="match status" value="1"/>
</dbReference>
<dbReference type="Proteomes" id="UP000274350">
    <property type="component" value="Chromosome"/>
</dbReference>
<dbReference type="GO" id="GO:0006596">
    <property type="term" value="P:polyamine biosynthetic process"/>
    <property type="evidence" value="ECO:0007669"/>
    <property type="project" value="UniProtKB-UniRule"/>
</dbReference>
<dbReference type="InterPro" id="IPR029063">
    <property type="entry name" value="SAM-dependent_MTases_sf"/>
</dbReference>
<dbReference type="InterPro" id="IPR030374">
    <property type="entry name" value="PABS"/>
</dbReference>
<proteinExistence type="inferred from homology"/>
<keyword evidence="7" id="KW-1185">Reference proteome</keyword>
<evidence type="ECO:0000256" key="1">
    <source>
        <dbReference type="ARBA" id="ARBA00007867"/>
    </source>
</evidence>
<dbReference type="PROSITE" id="PS51006">
    <property type="entry name" value="PABS_2"/>
    <property type="match status" value="1"/>
</dbReference>
<evidence type="ECO:0000256" key="2">
    <source>
        <dbReference type="ARBA" id="ARBA00022679"/>
    </source>
</evidence>
<dbReference type="PANTHER" id="PTHR43317">
    <property type="entry name" value="THERMOSPERMINE SYNTHASE ACAULIS5"/>
    <property type="match status" value="1"/>
</dbReference>
<dbReference type="KEGG" id="upi:EJG51_018080"/>
<evidence type="ECO:0000256" key="3">
    <source>
        <dbReference type="ARBA" id="ARBA00023115"/>
    </source>
</evidence>
<gene>
    <name evidence="6" type="ORF">EJG51_018080</name>
</gene>
<dbReference type="GO" id="GO:0016740">
    <property type="term" value="F:transferase activity"/>
    <property type="evidence" value="ECO:0007669"/>
    <property type="project" value="UniProtKB-UniRule"/>
</dbReference>
<dbReference type="OrthoDB" id="117774at2"/>
<evidence type="ECO:0000313" key="7">
    <source>
        <dbReference type="Proteomes" id="UP000274350"/>
    </source>
</evidence>
<feature type="domain" description="PABS" evidence="5">
    <location>
        <begin position="1"/>
        <end position="194"/>
    </location>
</feature>
<keyword evidence="3 4" id="KW-0620">Polyamine biosynthesis</keyword>